<feature type="transmembrane region" description="Helical" evidence="9">
    <location>
        <begin position="196"/>
        <end position="217"/>
    </location>
</feature>
<feature type="transmembrane region" description="Helical" evidence="9">
    <location>
        <begin position="367"/>
        <end position="391"/>
    </location>
</feature>
<evidence type="ECO:0000256" key="1">
    <source>
        <dbReference type="ARBA" id="ARBA00004141"/>
    </source>
</evidence>
<evidence type="ECO:0000256" key="8">
    <source>
        <dbReference type="ARBA" id="ARBA00023136"/>
    </source>
</evidence>
<evidence type="ECO:0000259" key="10">
    <source>
        <dbReference type="PROSITE" id="PS50850"/>
    </source>
</evidence>
<keyword evidence="7 9" id="KW-1133">Transmembrane helix</keyword>
<protein>
    <recommendedName>
        <fullName evidence="10">Major facilitator superfamily (MFS) profile domain-containing protein</fullName>
    </recommendedName>
</protein>
<feature type="transmembrane region" description="Helical" evidence="9">
    <location>
        <begin position="527"/>
        <end position="549"/>
    </location>
</feature>
<dbReference type="PROSITE" id="PS00217">
    <property type="entry name" value="SUGAR_TRANSPORT_2"/>
    <property type="match status" value="1"/>
</dbReference>
<dbReference type="InterPro" id="IPR005828">
    <property type="entry name" value="MFS_sugar_transport-like"/>
</dbReference>
<dbReference type="PRINTS" id="PR00171">
    <property type="entry name" value="SUGRTRNSPORT"/>
</dbReference>
<comment type="subcellular location">
    <subcellularLocation>
        <location evidence="1">Membrane</location>
        <topology evidence="1">Multi-pass membrane protein</topology>
    </subcellularLocation>
</comment>
<feature type="transmembrane region" description="Helical" evidence="9">
    <location>
        <begin position="626"/>
        <end position="656"/>
    </location>
</feature>
<dbReference type="InterPro" id="IPR050814">
    <property type="entry name" value="Myo-inositol_Transporter"/>
</dbReference>
<feature type="domain" description="Major facilitator superfamily (MFS) profile" evidence="10">
    <location>
        <begin position="529"/>
        <end position="748"/>
    </location>
</feature>
<keyword evidence="5 9" id="KW-0812">Transmembrane</keyword>
<dbReference type="AlphaFoldDB" id="A0A835K2N5"/>
<organism evidence="11 12">
    <name type="scientific">Salix dunnii</name>
    <dbReference type="NCBI Taxonomy" id="1413687"/>
    <lineage>
        <taxon>Eukaryota</taxon>
        <taxon>Viridiplantae</taxon>
        <taxon>Streptophyta</taxon>
        <taxon>Embryophyta</taxon>
        <taxon>Tracheophyta</taxon>
        <taxon>Spermatophyta</taxon>
        <taxon>Magnoliopsida</taxon>
        <taxon>eudicotyledons</taxon>
        <taxon>Gunneridae</taxon>
        <taxon>Pentapetalae</taxon>
        <taxon>rosids</taxon>
        <taxon>fabids</taxon>
        <taxon>Malpighiales</taxon>
        <taxon>Salicaceae</taxon>
        <taxon>Saliceae</taxon>
        <taxon>Salix</taxon>
    </lineage>
</organism>
<evidence type="ECO:0000256" key="6">
    <source>
        <dbReference type="ARBA" id="ARBA00022847"/>
    </source>
</evidence>
<comment type="similarity">
    <text evidence="2">Belongs to the major facilitator superfamily. Sugar transporter (TC 2.A.1.1) family.</text>
</comment>
<dbReference type="SUPFAM" id="SSF103473">
    <property type="entry name" value="MFS general substrate transporter"/>
    <property type="match status" value="2"/>
</dbReference>
<feature type="transmembrane region" description="Helical" evidence="9">
    <location>
        <begin position="81"/>
        <end position="98"/>
    </location>
</feature>
<comment type="caution">
    <text evidence="11">The sequence shown here is derived from an EMBL/GenBank/DDBJ whole genome shotgun (WGS) entry which is preliminary data.</text>
</comment>
<dbReference type="InterPro" id="IPR003663">
    <property type="entry name" value="Sugar/inositol_transpt"/>
</dbReference>
<feature type="transmembrane region" description="Helical" evidence="9">
    <location>
        <begin position="668"/>
        <end position="688"/>
    </location>
</feature>
<dbReference type="PANTHER" id="PTHR48020:SF49">
    <property type="entry name" value="SUGAR TRANSPORTER"/>
    <property type="match status" value="1"/>
</dbReference>
<feature type="transmembrane region" description="Helical" evidence="9">
    <location>
        <begin position="694"/>
        <end position="718"/>
    </location>
</feature>
<feature type="transmembrane region" description="Helical" evidence="9">
    <location>
        <begin position="340"/>
        <end position="360"/>
    </location>
</feature>
<dbReference type="GO" id="GO:0016020">
    <property type="term" value="C:membrane"/>
    <property type="evidence" value="ECO:0007669"/>
    <property type="project" value="UniProtKB-SubCell"/>
</dbReference>
<feature type="transmembrane region" description="Helical" evidence="9">
    <location>
        <begin position="110"/>
        <end position="128"/>
    </location>
</feature>
<keyword evidence="3" id="KW-0813">Transport</keyword>
<dbReference type="NCBIfam" id="TIGR00879">
    <property type="entry name" value="SP"/>
    <property type="match status" value="1"/>
</dbReference>
<evidence type="ECO:0000256" key="3">
    <source>
        <dbReference type="ARBA" id="ARBA00022448"/>
    </source>
</evidence>
<feature type="transmembrane region" description="Helical" evidence="9">
    <location>
        <begin position="439"/>
        <end position="459"/>
    </location>
</feature>
<dbReference type="InterPro" id="IPR005829">
    <property type="entry name" value="Sugar_transporter_CS"/>
</dbReference>
<name>A0A835K2N5_9ROSI</name>
<evidence type="ECO:0000256" key="2">
    <source>
        <dbReference type="ARBA" id="ARBA00010992"/>
    </source>
</evidence>
<evidence type="ECO:0000313" key="11">
    <source>
        <dbReference type="EMBL" id="KAF9678341.1"/>
    </source>
</evidence>
<gene>
    <name evidence="11" type="ORF">SADUNF_Sadunf07G0024900</name>
</gene>
<evidence type="ECO:0000256" key="5">
    <source>
        <dbReference type="ARBA" id="ARBA00022692"/>
    </source>
</evidence>
<feature type="domain" description="Major facilitator superfamily (MFS) profile" evidence="10">
    <location>
        <begin position="43"/>
        <end position="493"/>
    </location>
</feature>
<dbReference type="PROSITE" id="PS50850">
    <property type="entry name" value="MFS"/>
    <property type="match status" value="2"/>
</dbReference>
<keyword evidence="6" id="KW-0769">Symport</keyword>
<keyword evidence="12" id="KW-1185">Reference proteome</keyword>
<dbReference type="EMBL" id="JADGMS010000007">
    <property type="protein sequence ID" value="KAF9678341.1"/>
    <property type="molecule type" value="Genomic_DNA"/>
</dbReference>
<dbReference type="Gene3D" id="1.20.1250.20">
    <property type="entry name" value="MFS general substrate transporter like domains"/>
    <property type="match status" value="2"/>
</dbReference>
<feature type="transmembrane region" description="Helical" evidence="9">
    <location>
        <begin position="166"/>
        <end position="184"/>
    </location>
</feature>
<evidence type="ECO:0000256" key="9">
    <source>
        <dbReference type="SAM" id="Phobius"/>
    </source>
</evidence>
<dbReference type="InterPro" id="IPR036259">
    <property type="entry name" value="MFS_trans_sf"/>
</dbReference>
<feature type="transmembrane region" description="Helical" evidence="9">
    <location>
        <begin position="569"/>
        <end position="589"/>
    </location>
</feature>
<keyword evidence="8 9" id="KW-0472">Membrane</keyword>
<dbReference type="Pfam" id="PF00083">
    <property type="entry name" value="Sugar_tr"/>
    <property type="match status" value="2"/>
</dbReference>
<feature type="transmembrane region" description="Helical" evidence="9">
    <location>
        <begin position="397"/>
        <end position="427"/>
    </location>
</feature>
<proteinExistence type="inferred from homology"/>
<sequence length="748" mass="81424">MASQWLLKGRGIKESGRAIVNMVSIEGSGGENQQTLNMYAAGCSIVASMISIIFGYDTGVMSGAMIFIKEELKIHDTEVEILAGILNICALFGSLLAGRTSDYIGRRYTIFAASIIFMIGSILMGYAPNYGVLMTGRCIAGIGVGFALMIAPVYSAEVSSPSYRGFLTCLPELGISIGVLLGYISNVAFGGLSLKLGWRIMLGVAAIPSLALAFGILKMPESPRWLVMQGRLGEAKKVLLRVSNSEEEAGARLRDIKEAAGIDVNCKDDFVKPDPLKKTHGEGVWKELILRPTPAVRWILIAAVGIHFFEHAVGIEAVILYSPRIFKKAGIVGKQKLLRASVGVGLTKFIFVFISTFLLDRVGRRRLLLVSTAGIIAALAVLGTCLTIVEHHHGGQLVWALSLCIISTYTFVAFFNIGLAPVTWVYSSEIFPLKLRAQGYSIGVAVNRLMNATISMSFISLYEAITIGGAFFLFAGISVLAWFFFYFLFPETKGRSLEDIEELFSKGISGRAEAGSNFRQVDTSVRWILIAAVGIHFFEHAVGIEAVILYSPRIFKKAGIVGKQKLLRASVGVGLTKFIFVFISTFLLDRVGRRRLLLVSTAGIIAALAVLGTCLTIVEHHHGGQLVWALSLCIISTYTFVAFFNIGLAPVTWVYSSEIFPLKLRAQGYSIGVAVNRLMNATISMSFISLYEAITIGGAFFLFAGISVLAWFFFYFLFPETKGRSLEDIEELFSKGISGRAEAVKSDI</sequence>
<dbReference type="Proteomes" id="UP000657918">
    <property type="component" value="Unassembled WGS sequence"/>
</dbReference>
<dbReference type="InterPro" id="IPR020846">
    <property type="entry name" value="MFS_dom"/>
</dbReference>
<dbReference type="GO" id="GO:0015293">
    <property type="term" value="F:symporter activity"/>
    <property type="evidence" value="ECO:0007669"/>
    <property type="project" value="UniProtKB-KW"/>
</dbReference>
<keyword evidence="4" id="KW-0762">Sugar transport</keyword>
<evidence type="ECO:0000256" key="7">
    <source>
        <dbReference type="ARBA" id="ARBA00022989"/>
    </source>
</evidence>
<feature type="transmembrane region" description="Helical" evidence="9">
    <location>
        <begin position="465"/>
        <end position="489"/>
    </location>
</feature>
<evidence type="ECO:0000313" key="12">
    <source>
        <dbReference type="Proteomes" id="UP000657918"/>
    </source>
</evidence>
<feature type="transmembrane region" description="Helical" evidence="9">
    <location>
        <begin position="134"/>
        <end position="154"/>
    </location>
</feature>
<evidence type="ECO:0000256" key="4">
    <source>
        <dbReference type="ARBA" id="ARBA00022597"/>
    </source>
</evidence>
<dbReference type="PROSITE" id="PS00216">
    <property type="entry name" value="SUGAR_TRANSPORT_1"/>
    <property type="match status" value="1"/>
</dbReference>
<accession>A0A835K2N5</accession>
<dbReference type="OrthoDB" id="6339427at2759"/>
<dbReference type="FunFam" id="1.20.1250.20:FF:000025">
    <property type="entry name" value="probable polyol transporter 4"/>
    <property type="match status" value="1"/>
</dbReference>
<feature type="transmembrane region" description="Helical" evidence="9">
    <location>
        <begin position="298"/>
        <end position="320"/>
    </location>
</feature>
<feature type="transmembrane region" description="Helical" evidence="9">
    <location>
        <begin position="596"/>
        <end position="620"/>
    </location>
</feature>
<dbReference type="PANTHER" id="PTHR48020">
    <property type="entry name" value="PROTON MYO-INOSITOL COTRANSPORTER"/>
    <property type="match status" value="1"/>
</dbReference>
<feature type="transmembrane region" description="Helical" evidence="9">
    <location>
        <begin position="36"/>
        <end position="56"/>
    </location>
</feature>
<reference evidence="11 12" key="1">
    <citation type="submission" date="2020-10" db="EMBL/GenBank/DDBJ databases">
        <title>Plant Genome Project.</title>
        <authorList>
            <person name="Zhang R.-G."/>
        </authorList>
    </citation>
    <scope>NUCLEOTIDE SEQUENCE [LARGE SCALE GENOMIC DNA]</scope>
    <source>
        <strain evidence="11">FAFU-HL-1</strain>
        <tissue evidence="11">Leaf</tissue>
    </source>
</reference>